<keyword evidence="8" id="KW-0328">Glycosyltransferase</keyword>
<dbReference type="eggNOG" id="COG5009">
    <property type="taxonomic scope" value="Bacteria"/>
</dbReference>
<dbReference type="GO" id="GO:0008955">
    <property type="term" value="F:peptidoglycan glycosyltransferase activity"/>
    <property type="evidence" value="ECO:0007669"/>
    <property type="project" value="UniProtKB-EC"/>
</dbReference>
<feature type="transmembrane region" description="Helical" evidence="18">
    <location>
        <begin position="12"/>
        <end position="39"/>
    </location>
</feature>
<dbReference type="InterPro" id="IPR001264">
    <property type="entry name" value="Glyco_trans_51"/>
</dbReference>
<dbReference type="Proteomes" id="UP000008514">
    <property type="component" value="Chromosome"/>
</dbReference>
<evidence type="ECO:0000256" key="17">
    <source>
        <dbReference type="ARBA" id="ARBA00049902"/>
    </source>
</evidence>
<dbReference type="GO" id="GO:0008360">
    <property type="term" value="P:regulation of cell shape"/>
    <property type="evidence" value="ECO:0007669"/>
    <property type="project" value="UniProtKB-KW"/>
</dbReference>
<evidence type="ECO:0000256" key="8">
    <source>
        <dbReference type="ARBA" id="ARBA00022676"/>
    </source>
</evidence>
<keyword evidence="18" id="KW-0812">Transmembrane</keyword>
<dbReference type="PANTHER" id="PTHR32282">
    <property type="entry name" value="BINDING PROTEIN TRANSPEPTIDASE, PUTATIVE-RELATED"/>
    <property type="match status" value="1"/>
</dbReference>
<evidence type="ECO:0000313" key="22">
    <source>
        <dbReference type="Proteomes" id="UP000008514"/>
    </source>
</evidence>
<dbReference type="GO" id="GO:0009002">
    <property type="term" value="F:serine-type D-Ala-D-Ala carboxypeptidase activity"/>
    <property type="evidence" value="ECO:0007669"/>
    <property type="project" value="UniProtKB-EC"/>
</dbReference>
<keyword evidence="22" id="KW-1185">Reference proteome</keyword>
<evidence type="ECO:0000313" key="21">
    <source>
        <dbReference type="EMBL" id="AFU70404.1"/>
    </source>
</evidence>
<name>K4IJ74_PSYTT</name>
<evidence type="ECO:0000256" key="7">
    <source>
        <dbReference type="ARBA" id="ARBA00022670"/>
    </source>
</evidence>
<dbReference type="STRING" id="313595.P700755_003830"/>
<reference evidence="21" key="2">
    <citation type="submission" date="2012-09" db="EMBL/GenBank/DDBJ databases">
        <title>The complete sequence of Psychroflexus torquis an extreme psychrophile from sea-ice that is stimulated by light.</title>
        <authorList>
            <person name="Feng S."/>
            <person name="Powell S.M."/>
            <person name="Bowman J.P."/>
        </authorList>
    </citation>
    <scope>NUCLEOTIDE SEQUENCE [LARGE SCALE GENOMIC DNA]</scope>
    <source>
        <strain evidence="21">ATCC 700755</strain>
    </source>
</reference>
<feature type="domain" description="Glycosyl transferase family 51" evidence="20">
    <location>
        <begin position="64"/>
        <end position="244"/>
    </location>
</feature>
<dbReference type="EMBL" id="CP003879">
    <property type="protein sequence ID" value="AFU70404.1"/>
    <property type="molecule type" value="Genomic_DNA"/>
</dbReference>
<dbReference type="GO" id="GO:0008658">
    <property type="term" value="F:penicillin binding"/>
    <property type="evidence" value="ECO:0007669"/>
    <property type="project" value="InterPro"/>
</dbReference>
<accession>K4IJ74</accession>
<dbReference type="InterPro" id="IPR023346">
    <property type="entry name" value="Lysozyme-like_dom_sf"/>
</dbReference>
<dbReference type="SUPFAM" id="SSF56601">
    <property type="entry name" value="beta-lactamase/transpeptidase-like"/>
    <property type="match status" value="1"/>
</dbReference>
<dbReference type="Pfam" id="PF00912">
    <property type="entry name" value="Transgly"/>
    <property type="match status" value="1"/>
</dbReference>
<dbReference type="OrthoDB" id="9766909at2"/>
<evidence type="ECO:0000259" key="20">
    <source>
        <dbReference type="Pfam" id="PF00912"/>
    </source>
</evidence>
<evidence type="ECO:0000259" key="19">
    <source>
        <dbReference type="Pfam" id="PF00905"/>
    </source>
</evidence>
<comment type="similarity">
    <text evidence="3">In the C-terminal section; belongs to the transpeptidase family.</text>
</comment>
<dbReference type="RefSeq" id="WP_015025938.1">
    <property type="nucleotide sequence ID" value="NC_018721.1"/>
</dbReference>
<gene>
    <name evidence="21" type="ordered locus">P700755_003830</name>
</gene>
<evidence type="ECO:0000256" key="12">
    <source>
        <dbReference type="ARBA" id="ARBA00022984"/>
    </source>
</evidence>
<evidence type="ECO:0000256" key="3">
    <source>
        <dbReference type="ARBA" id="ARBA00007090"/>
    </source>
</evidence>
<comment type="subcellular location">
    <subcellularLocation>
        <location evidence="1">Cell membrane</location>
    </subcellularLocation>
</comment>
<keyword evidence="13 18" id="KW-0472">Membrane</keyword>
<dbReference type="InterPro" id="IPR050396">
    <property type="entry name" value="Glycosyltr_51/Transpeptidase"/>
</dbReference>
<evidence type="ECO:0000256" key="9">
    <source>
        <dbReference type="ARBA" id="ARBA00022679"/>
    </source>
</evidence>
<keyword evidence="10" id="KW-0378">Hydrolase</keyword>
<reference evidence="21" key="1">
    <citation type="submission" date="2006-03" db="EMBL/GenBank/DDBJ databases">
        <authorList>
            <person name="Bowman J."/>
            <person name="Ferriera S."/>
            <person name="Johnson J."/>
            <person name="Kravitz S."/>
            <person name="Halpern A."/>
            <person name="Remington K."/>
            <person name="Beeson K."/>
            <person name="Tran B."/>
            <person name="Rogers Y.-H."/>
            <person name="Friedman R."/>
            <person name="Venter J.C."/>
        </authorList>
    </citation>
    <scope>NUCLEOTIDE SEQUENCE [LARGE SCALE GENOMIC DNA]</scope>
    <source>
        <strain evidence="21">ATCC 700755</strain>
    </source>
</reference>
<dbReference type="AlphaFoldDB" id="K4IJ74"/>
<dbReference type="GO" id="GO:0005886">
    <property type="term" value="C:plasma membrane"/>
    <property type="evidence" value="ECO:0007669"/>
    <property type="project" value="UniProtKB-SubCell"/>
</dbReference>
<comment type="catalytic activity">
    <reaction evidence="16">
        <text>Preferential cleavage: (Ac)2-L-Lys-D-Ala-|-D-Ala. Also transpeptidation of peptidyl-alanyl moieties that are N-acyl substituents of D-alanine.</text>
        <dbReference type="EC" id="3.4.16.4"/>
    </reaction>
</comment>
<evidence type="ECO:0000256" key="18">
    <source>
        <dbReference type="SAM" id="Phobius"/>
    </source>
</evidence>
<keyword evidence="7" id="KW-0645">Protease</keyword>
<dbReference type="GO" id="GO:0030288">
    <property type="term" value="C:outer membrane-bounded periplasmic space"/>
    <property type="evidence" value="ECO:0007669"/>
    <property type="project" value="TreeGrafter"/>
</dbReference>
<dbReference type="Gene3D" id="1.10.3810.10">
    <property type="entry name" value="Biosynthetic peptidoglycan transglycosylase-like"/>
    <property type="match status" value="1"/>
</dbReference>
<evidence type="ECO:0000256" key="15">
    <source>
        <dbReference type="ARBA" id="ARBA00023316"/>
    </source>
</evidence>
<evidence type="ECO:0000256" key="13">
    <source>
        <dbReference type="ARBA" id="ARBA00023136"/>
    </source>
</evidence>
<evidence type="ECO:0000256" key="10">
    <source>
        <dbReference type="ARBA" id="ARBA00022801"/>
    </source>
</evidence>
<dbReference type="GO" id="GO:0009252">
    <property type="term" value="P:peptidoglycan biosynthetic process"/>
    <property type="evidence" value="ECO:0007669"/>
    <property type="project" value="UniProtKB-KW"/>
</dbReference>
<dbReference type="Pfam" id="PF00905">
    <property type="entry name" value="Transpeptidase"/>
    <property type="match status" value="1"/>
</dbReference>
<dbReference type="InterPro" id="IPR012338">
    <property type="entry name" value="Beta-lactam/transpept-like"/>
</dbReference>
<evidence type="ECO:0000256" key="2">
    <source>
        <dbReference type="ARBA" id="ARBA00004752"/>
    </source>
</evidence>
<dbReference type="SUPFAM" id="SSF53955">
    <property type="entry name" value="Lysozyme-like"/>
    <property type="match status" value="1"/>
</dbReference>
<dbReference type="Gene3D" id="3.40.710.10">
    <property type="entry name" value="DD-peptidase/beta-lactamase superfamily"/>
    <property type="match status" value="1"/>
</dbReference>
<keyword evidence="14" id="KW-0511">Multifunctional enzyme</keyword>
<organism evidence="21 22">
    <name type="scientific">Psychroflexus torquis (strain ATCC 700755 / CIP 106069 / ACAM 623)</name>
    <dbReference type="NCBI Taxonomy" id="313595"/>
    <lineage>
        <taxon>Bacteria</taxon>
        <taxon>Pseudomonadati</taxon>
        <taxon>Bacteroidota</taxon>
        <taxon>Flavobacteriia</taxon>
        <taxon>Flavobacteriales</taxon>
        <taxon>Flavobacteriaceae</taxon>
        <taxon>Psychroflexus</taxon>
    </lineage>
</organism>
<keyword evidence="18" id="KW-1133">Transmembrane helix</keyword>
<evidence type="ECO:0000256" key="5">
    <source>
        <dbReference type="ARBA" id="ARBA00022475"/>
    </source>
</evidence>
<dbReference type="KEGG" id="ptq:P700755_003830"/>
<comment type="similarity">
    <text evidence="4">In the N-terminal section; belongs to the glycosyltransferase 51 family.</text>
</comment>
<keyword evidence="12" id="KW-0573">Peptidoglycan synthesis</keyword>
<evidence type="ECO:0000256" key="16">
    <source>
        <dbReference type="ARBA" id="ARBA00034000"/>
    </source>
</evidence>
<keyword evidence="5" id="KW-1003">Cell membrane</keyword>
<feature type="domain" description="Penicillin-binding protein transpeptidase" evidence="19">
    <location>
        <begin position="418"/>
        <end position="659"/>
    </location>
</feature>
<evidence type="ECO:0000256" key="11">
    <source>
        <dbReference type="ARBA" id="ARBA00022960"/>
    </source>
</evidence>
<evidence type="ECO:0000256" key="6">
    <source>
        <dbReference type="ARBA" id="ARBA00022645"/>
    </source>
</evidence>
<evidence type="ECO:0000256" key="1">
    <source>
        <dbReference type="ARBA" id="ARBA00004236"/>
    </source>
</evidence>
<dbReference type="HOGENOM" id="CLU_006354_2_4_10"/>
<proteinExistence type="inferred from homology"/>
<keyword evidence="11" id="KW-0133">Cell shape</keyword>
<dbReference type="InterPro" id="IPR001460">
    <property type="entry name" value="PCN-bd_Tpept"/>
</dbReference>
<evidence type="ECO:0000256" key="4">
    <source>
        <dbReference type="ARBA" id="ARBA00007739"/>
    </source>
</evidence>
<dbReference type="InterPro" id="IPR036950">
    <property type="entry name" value="PBP_transglycosylase"/>
</dbReference>
<protein>
    <submittedName>
        <fullName evidence="21">Multimodular murein transpeptidase-transglycosylase</fullName>
    </submittedName>
</protein>
<dbReference type="GO" id="GO:0071555">
    <property type="term" value="P:cell wall organization"/>
    <property type="evidence" value="ECO:0007669"/>
    <property type="project" value="UniProtKB-KW"/>
</dbReference>
<keyword evidence="9" id="KW-0808">Transferase</keyword>
<comment type="pathway">
    <text evidence="2">Cell wall biogenesis; peptidoglycan biosynthesis.</text>
</comment>
<keyword evidence="6" id="KW-0121">Carboxypeptidase</keyword>
<dbReference type="GO" id="GO:0006508">
    <property type="term" value="P:proteolysis"/>
    <property type="evidence" value="ECO:0007669"/>
    <property type="project" value="UniProtKB-KW"/>
</dbReference>
<sequence>MAKSKKKKNTSLFRLFLWGMTILIGSFFIFFGSIYIGLWGKVQTESDLQNIKQSEATEILDYKGAVIDKFYKYNRQSISYSAFPKHLIEALVATEDARFYEHDGVDNYSLLRVFFKTILSGDKSSGGGSTLTQQLVKNIYGRKSYGFFSLPVNKLKESIIAKRIENVYSKKEILELYLNTVPFSGNTYGIESAANQFFNKTTSKLSVSESATLVGTLKANHSYNPRLFPERSQLRRDVVLSQMQKYGYLSSEKATSTMSVSIQLKLSKRNSFQRQFFVDLIKSEVEAILDSINSKNDYTYNIEEDGLKIHTTLDLEQQKLLEASVKKHIGNLQPQFEGEYRTDLPWKNKALLLRIAKNTKVYKRLKRSKISEEQLLDSLQKKRPIEILKNGESTVLQLSTLDSISHSLKQLNAASLSVNPKTGAILAYVGGVDYRTSKFDIIKNSRRQVGSTFKPIVYASAIKAGLKPCDYFSAKEITYSNFKDWKPQNSSHKEEDPYLNFSMKHALTHSLNTVSVKVLERAGIENTITLAKSMGVTSHIVSEPSLALGVAELNMKELAKVYSSIANQSKVPEIHFITKITSKTGEVIAEFTPAQSKPSELGVDQNRILLALLENVVDEGTASRLRTTFRLRQDLAGKTGTTQGNKDGWFAAITPELVNITWVGHNNQSINFKSTRLGQGANSALPIFGTMYQQMVKQDRFNEITRATFPLLSENQREALNCDDIKRDGFFKRLLSKDEIEKNFDDEKEKEDNKEGFFSRLFGSKKK</sequence>
<dbReference type="PANTHER" id="PTHR32282:SF11">
    <property type="entry name" value="PENICILLIN-BINDING PROTEIN 1B"/>
    <property type="match status" value="1"/>
</dbReference>
<comment type="catalytic activity">
    <reaction evidence="17">
        <text>[GlcNAc-(1-&gt;4)-Mur2Ac(oyl-L-Ala-gamma-D-Glu-L-Lys-D-Ala-D-Ala)](n)-di-trans,octa-cis-undecaprenyl diphosphate + beta-D-GlcNAc-(1-&gt;4)-Mur2Ac(oyl-L-Ala-gamma-D-Glu-L-Lys-D-Ala-D-Ala)-di-trans,octa-cis-undecaprenyl diphosphate = [GlcNAc-(1-&gt;4)-Mur2Ac(oyl-L-Ala-gamma-D-Glu-L-Lys-D-Ala-D-Ala)](n+1)-di-trans,octa-cis-undecaprenyl diphosphate + di-trans,octa-cis-undecaprenyl diphosphate + H(+)</text>
        <dbReference type="Rhea" id="RHEA:23708"/>
        <dbReference type="Rhea" id="RHEA-COMP:9602"/>
        <dbReference type="Rhea" id="RHEA-COMP:9603"/>
        <dbReference type="ChEBI" id="CHEBI:15378"/>
        <dbReference type="ChEBI" id="CHEBI:58405"/>
        <dbReference type="ChEBI" id="CHEBI:60033"/>
        <dbReference type="ChEBI" id="CHEBI:78435"/>
        <dbReference type="EC" id="2.4.99.28"/>
    </reaction>
</comment>
<evidence type="ECO:0000256" key="14">
    <source>
        <dbReference type="ARBA" id="ARBA00023268"/>
    </source>
</evidence>
<keyword evidence="15" id="KW-0961">Cell wall biogenesis/degradation</keyword>